<proteinExistence type="inferred from homology"/>
<evidence type="ECO:0000256" key="6">
    <source>
        <dbReference type="ARBA" id="ARBA00022777"/>
    </source>
</evidence>
<evidence type="ECO:0000256" key="5">
    <source>
        <dbReference type="ARBA" id="ARBA00022741"/>
    </source>
</evidence>
<dbReference type="PANTHER" id="PTHR19443:SF32">
    <property type="entry name" value="PHOSPHOTRANSFERASE"/>
    <property type="match status" value="1"/>
</dbReference>
<dbReference type="Proteomes" id="UP001331761">
    <property type="component" value="Unassembled WGS sequence"/>
</dbReference>
<evidence type="ECO:0000256" key="7">
    <source>
        <dbReference type="ARBA" id="ARBA00022840"/>
    </source>
</evidence>
<comment type="pathway">
    <text evidence="2">Carbohydrate metabolism; hexose metabolism.</text>
</comment>
<dbReference type="GO" id="GO:0001678">
    <property type="term" value="P:intracellular glucose homeostasis"/>
    <property type="evidence" value="ECO:0007669"/>
    <property type="project" value="InterPro"/>
</dbReference>
<evidence type="ECO:0000256" key="4">
    <source>
        <dbReference type="ARBA" id="ARBA00022679"/>
    </source>
</evidence>
<feature type="domain" description="Hexokinase N-terminal" evidence="11">
    <location>
        <begin position="1"/>
        <end position="141"/>
    </location>
</feature>
<dbReference type="PRINTS" id="PR00475">
    <property type="entry name" value="HEXOKINASE"/>
</dbReference>
<evidence type="ECO:0000256" key="3">
    <source>
        <dbReference type="ARBA" id="ARBA00009225"/>
    </source>
</evidence>
<sequence length="229" mass="25748">EEGQYVAIDLSGKNLRIMLLTLKGSGREPAAVNNNYIVPNHVMKGTGDQLFTFIVNCLQRFLQEFGLVEANLPIGFVFSYPCELLSIRSARLLWWTKGFDIKDCLRKDVVQLLEEALEMNMSTKAQIKAVMNDTVGQLAAAGHKYGPECTIGVVIGYGCNSSYLEKTSRITKFDAKAVGYKHPNMVVVTEWEEFGSKVSQLIDVHNEYTVMRYSSYFFSLRNPPPLCLI</sequence>
<dbReference type="Pfam" id="PF03727">
    <property type="entry name" value="Hexokinase_2"/>
    <property type="match status" value="1"/>
</dbReference>
<dbReference type="GO" id="GO:0005829">
    <property type="term" value="C:cytosol"/>
    <property type="evidence" value="ECO:0007669"/>
    <property type="project" value="TreeGrafter"/>
</dbReference>
<dbReference type="GO" id="GO:0005739">
    <property type="term" value="C:mitochondrion"/>
    <property type="evidence" value="ECO:0007669"/>
    <property type="project" value="TreeGrafter"/>
</dbReference>
<keyword evidence="5 10" id="KW-0547">Nucleotide-binding</keyword>
<dbReference type="InterPro" id="IPR022673">
    <property type="entry name" value="Hexokinase_C"/>
</dbReference>
<evidence type="ECO:0000259" key="12">
    <source>
        <dbReference type="Pfam" id="PF03727"/>
    </source>
</evidence>
<feature type="non-terminal residue" evidence="13">
    <location>
        <position position="1"/>
    </location>
</feature>
<gene>
    <name evidence="13" type="ORF">GCK32_017068</name>
</gene>
<comment type="catalytic activity">
    <reaction evidence="9">
        <text>D-glucose + ATP = D-glucose 6-phosphate + ADP + H(+)</text>
        <dbReference type="Rhea" id="RHEA:17825"/>
        <dbReference type="ChEBI" id="CHEBI:4167"/>
        <dbReference type="ChEBI" id="CHEBI:15378"/>
        <dbReference type="ChEBI" id="CHEBI:30616"/>
        <dbReference type="ChEBI" id="CHEBI:61548"/>
        <dbReference type="ChEBI" id="CHEBI:456216"/>
        <dbReference type="EC" id="2.7.1.1"/>
    </reaction>
    <physiologicalReaction direction="left-to-right" evidence="9">
        <dbReference type="Rhea" id="RHEA:17826"/>
    </physiologicalReaction>
</comment>
<dbReference type="SUPFAM" id="SSF53067">
    <property type="entry name" value="Actin-like ATPase domain"/>
    <property type="match status" value="2"/>
</dbReference>
<dbReference type="AlphaFoldDB" id="A0AAN8F8Y7"/>
<dbReference type="PROSITE" id="PS51748">
    <property type="entry name" value="HEXOKINASE_2"/>
    <property type="match status" value="1"/>
</dbReference>
<dbReference type="GO" id="GO:0005536">
    <property type="term" value="F:D-glucose binding"/>
    <property type="evidence" value="ECO:0007669"/>
    <property type="project" value="InterPro"/>
</dbReference>
<evidence type="ECO:0000259" key="11">
    <source>
        <dbReference type="Pfam" id="PF00349"/>
    </source>
</evidence>
<dbReference type="Gene3D" id="3.40.367.20">
    <property type="match status" value="1"/>
</dbReference>
<comment type="similarity">
    <text evidence="3 10">Belongs to the hexokinase family.</text>
</comment>
<dbReference type="EMBL" id="WIXE01025698">
    <property type="protein sequence ID" value="KAK5964525.1"/>
    <property type="molecule type" value="Genomic_DNA"/>
</dbReference>
<accession>A0AAN8F8Y7</accession>
<dbReference type="PANTHER" id="PTHR19443">
    <property type="entry name" value="HEXOKINASE"/>
    <property type="match status" value="1"/>
</dbReference>
<evidence type="ECO:0000256" key="9">
    <source>
        <dbReference type="ARBA" id="ARBA00048160"/>
    </source>
</evidence>
<dbReference type="Pfam" id="PF00349">
    <property type="entry name" value="Hexokinase_1"/>
    <property type="match status" value="1"/>
</dbReference>
<evidence type="ECO:0000256" key="10">
    <source>
        <dbReference type="RuleBase" id="RU362007"/>
    </source>
</evidence>
<dbReference type="GO" id="GO:0005524">
    <property type="term" value="F:ATP binding"/>
    <property type="evidence" value="ECO:0007669"/>
    <property type="project" value="UniProtKB-UniRule"/>
</dbReference>
<organism evidence="13 14">
    <name type="scientific">Trichostrongylus colubriformis</name>
    <name type="common">Black scour worm</name>
    <dbReference type="NCBI Taxonomy" id="6319"/>
    <lineage>
        <taxon>Eukaryota</taxon>
        <taxon>Metazoa</taxon>
        <taxon>Ecdysozoa</taxon>
        <taxon>Nematoda</taxon>
        <taxon>Chromadorea</taxon>
        <taxon>Rhabditida</taxon>
        <taxon>Rhabditina</taxon>
        <taxon>Rhabditomorpha</taxon>
        <taxon>Strongyloidea</taxon>
        <taxon>Trichostrongylidae</taxon>
        <taxon>Trichostrongylus</taxon>
    </lineage>
</organism>
<keyword evidence="4 10" id="KW-0808">Transferase</keyword>
<dbReference type="GO" id="GO:0004340">
    <property type="term" value="F:glucokinase activity"/>
    <property type="evidence" value="ECO:0007669"/>
    <property type="project" value="TreeGrafter"/>
</dbReference>
<evidence type="ECO:0000313" key="13">
    <source>
        <dbReference type="EMBL" id="KAK5964525.1"/>
    </source>
</evidence>
<dbReference type="InterPro" id="IPR001312">
    <property type="entry name" value="Hexokinase"/>
</dbReference>
<name>A0AAN8F8Y7_TRICO</name>
<feature type="domain" description="Hexokinase C-terminal" evidence="12">
    <location>
        <begin position="151"/>
        <end position="206"/>
    </location>
</feature>
<protein>
    <recommendedName>
        <fullName evidence="10">Phosphotransferase</fullName>
        <ecNumber evidence="10">2.7.1.-</ecNumber>
    </recommendedName>
</protein>
<keyword evidence="7 10" id="KW-0067">ATP-binding</keyword>
<dbReference type="GO" id="GO:0008865">
    <property type="term" value="F:fructokinase activity"/>
    <property type="evidence" value="ECO:0007669"/>
    <property type="project" value="TreeGrafter"/>
</dbReference>
<reference evidence="13 14" key="1">
    <citation type="submission" date="2019-10" db="EMBL/GenBank/DDBJ databases">
        <title>Assembly and Annotation for the nematode Trichostrongylus colubriformis.</title>
        <authorList>
            <person name="Martin J."/>
        </authorList>
    </citation>
    <scope>NUCLEOTIDE SEQUENCE [LARGE SCALE GENOMIC DNA]</scope>
    <source>
        <strain evidence="13">G859</strain>
        <tissue evidence="13">Whole worm</tissue>
    </source>
</reference>
<dbReference type="InterPro" id="IPR022672">
    <property type="entry name" value="Hexokinase_N"/>
</dbReference>
<comment type="caution">
    <text evidence="13">The sequence shown here is derived from an EMBL/GenBank/DDBJ whole genome shotgun (WGS) entry which is preliminary data.</text>
</comment>
<dbReference type="GO" id="GO:0006096">
    <property type="term" value="P:glycolytic process"/>
    <property type="evidence" value="ECO:0007669"/>
    <property type="project" value="UniProtKB-KW"/>
</dbReference>
<dbReference type="GO" id="GO:0006006">
    <property type="term" value="P:glucose metabolic process"/>
    <property type="evidence" value="ECO:0007669"/>
    <property type="project" value="TreeGrafter"/>
</dbReference>
<comment type="catalytic activity">
    <reaction evidence="8">
        <text>a D-hexose + ATP = a D-hexose 6-phosphate + ADP + H(+)</text>
        <dbReference type="Rhea" id="RHEA:22740"/>
        <dbReference type="ChEBI" id="CHEBI:4194"/>
        <dbReference type="ChEBI" id="CHEBI:15378"/>
        <dbReference type="ChEBI" id="CHEBI:30616"/>
        <dbReference type="ChEBI" id="CHEBI:229467"/>
        <dbReference type="ChEBI" id="CHEBI:456216"/>
        <dbReference type="EC" id="2.7.1.1"/>
    </reaction>
    <physiologicalReaction direction="left-to-right" evidence="8">
        <dbReference type="Rhea" id="RHEA:22741"/>
    </physiologicalReaction>
</comment>
<comment type="pathway">
    <text evidence="1">Carbohydrate degradation; glycolysis; D-glyceraldehyde 3-phosphate and glycerone phosphate from D-glucose: step 1/4.</text>
</comment>
<keyword evidence="10" id="KW-0324">Glycolysis</keyword>
<evidence type="ECO:0000256" key="1">
    <source>
        <dbReference type="ARBA" id="ARBA00004888"/>
    </source>
</evidence>
<evidence type="ECO:0000256" key="2">
    <source>
        <dbReference type="ARBA" id="ARBA00005028"/>
    </source>
</evidence>
<keyword evidence="6 10" id="KW-0418">Kinase</keyword>
<keyword evidence="14" id="KW-1185">Reference proteome</keyword>
<dbReference type="Gene3D" id="3.30.420.40">
    <property type="match status" value="1"/>
</dbReference>
<dbReference type="InterPro" id="IPR043129">
    <property type="entry name" value="ATPase_NBD"/>
</dbReference>
<evidence type="ECO:0000256" key="8">
    <source>
        <dbReference type="ARBA" id="ARBA00044613"/>
    </source>
</evidence>
<dbReference type="EC" id="2.7.1.-" evidence="10"/>
<evidence type="ECO:0000313" key="14">
    <source>
        <dbReference type="Proteomes" id="UP001331761"/>
    </source>
</evidence>